<proteinExistence type="predicted"/>
<dbReference type="VEuPathDB" id="AmoebaDB:NfTy_008890"/>
<dbReference type="PANTHER" id="PTHR45824:SF29">
    <property type="entry name" value="GH16843P"/>
    <property type="match status" value="1"/>
</dbReference>
<keyword evidence="3" id="KW-1185">Reference proteome</keyword>
<dbReference type="Gene3D" id="3.40.525.10">
    <property type="entry name" value="CRAL-TRIO lipid binding domain"/>
    <property type="match status" value="1"/>
</dbReference>
<dbReference type="GO" id="GO:0008526">
    <property type="term" value="F:phosphatidylinositol transfer activity"/>
    <property type="evidence" value="ECO:0007669"/>
    <property type="project" value="TreeGrafter"/>
</dbReference>
<evidence type="ECO:0000313" key="3">
    <source>
        <dbReference type="Proteomes" id="UP000444721"/>
    </source>
</evidence>
<dbReference type="InterPro" id="IPR036273">
    <property type="entry name" value="CRAL/TRIO_N_dom_sf"/>
</dbReference>
<dbReference type="InterPro" id="IPR036865">
    <property type="entry name" value="CRAL-TRIO_dom_sf"/>
</dbReference>
<gene>
    <name evidence="2" type="ORF">FDP41_007114</name>
</gene>
<dbReference type="VEuPathDB" id="AmoebaDB:NF0076190"/>
<dbReference type="OrthoDB" id="75724at2759"/>
<dbReference type="SUPFAM" id="SSF46938">
    <property type="entry name" value="CRAL/TRIO N-terminal domain"/>
    <property type="match status" value="1"/>
</dbReference>
<dbReference type="SMART" id="SM00516">
    <property type="entry name" value="SEC14"/>
    <property type="match status" value="1"/>
</dbReference>
<name>A0A6A5B8K0_NAEFO</name>
<evidence type="ECO:0000259" key="1">
    <source>
        <dbReference type="PROSITE" id="PS50191"/>
    </source>
</evidence>
<protein>
    <recommendedName>
        <fullName evidence="1">CRAL-TRIO domain-containing protein</fullName>
    </recommendedName>
</protein>
<dbReference type="SUPFAM" id="SSF52087">
    <property type="entry name" value="CRAL/TRIO domain"/>
    <property type="match status" value="1"/>
</dbReference>
<dbReference type="PANTHER" id="PTHR45824">
    <property type="entry name" value="GH16843P"/>
    <property type="match status" value="1"/>
</dbReference>
<organism evidence="2 3">
    <name type="scientific">Naegleria fowleri</name>
    <name type="common">Brain eating amoeba</name>
    <dbReference type="NCBI Taxonomy" id="5763"/>
    <lineage>
        <taxon>Eukaryota</taxon>
        <taxon>Discoba</taxon>
        <taxon>Heterolobosea</taxon>
        <taxon>Tetramitia</taxon>
        <taxon>Eutetramitia</taxon>
        <taxon>Vahlkampfiidae</taxon>
        <taxon>Naegleria</taxon>
    </lineage>
</organism>
<dbReference type="InterPro" id="IPR001251">
    <property type="entry name" value="CRAL-TRIO_dom"/>
</dbReference>
<dbReference type="Proteomes" id="UP000444721">
    <property type="component" value="Unassembled WGS sequence"/>
</dbReference>
<dbReference type="PROSITE" id="PS50191">
    <property type="entry name" value="CRAL_TRIO"/>
    <property type="match status" value="1"/>
</dbReference>
<dbReference type="Pfam" id="PF00650">
    <property type="entry name" value="CRAL_TRIO"/>
    <property type="match status" value="1"/>
</dbReference>
<dbReference type="InterPro" id="IPR052578">
    <property type="entry name" value="PI_Transfer_CRAL-TRIO"/>
</dbReference>
<dbReference type="VEuPathDB" id="AmoebaDB:NF0076200"/>
<dbReference type="VEuPathDB" id="AmoebaDB:FDP41_007114"/>
<evidence type="ECO:0000313" key="2">
    <source>
        <dbReference type="EMBL" id="KAF0973727.1"/>
    </source>
</evidence>
<comment type="caution">
    <text evidence="2">The sequence shown here is derived from an EMBL/GenBank/DDBJ whole genome shotgun (WGS) entry which is preliminary data.</text>
</comment>
<dbReference type="EMBL" id="VFQX01000058">
    <property type="protein sequence ID" value="KAF0973727.1"/>
    <property type="molecule type" value="Genomic_DNA"/>
</dbReference>
<feature type="domain" description="CRAL-TRIO" evidence="1">
    <location>
        <begin position="576"/>
        <end position="747"/>
    </location>
</feature>
<dbReference type="AlphaFoldDB" id="A0A6A5B8K0"/>
<sequence>MKIRFCLYEFVASSEEIHFKKTLFAACYDLFCRRESHGTASNLFSDIFIHTQRKGSCISEKKWSNNSTITTKDWICISETVIWEDLGEKLFIIASFHRRQFKLYSLICAQLLRQLSIIGGSNNTHINCNAIDPSQADTIIDIDLPRFYPLMNRYHSYTPINREFFSNFHACFFGNERKSFLREKELNYLSSKRVVIDLEKRIPCEAYQKAIMQVKTVLMPNVDPIYEDLMQYLYRAAARNHDKAITSGGSNLSPIFHKSVLECIADLESPVQMFGDTSQGAFRKHLSCILTMIENEDDHYKGCASKARKYLPTPIPHSDFYYLSQISHFIEEPERLLNLTIPKKAMSTYYEAGYACSKLVANMENTDRFCNYWIASELRRCIKVIENMLKALSPETLSTKQIEAIKRLLSRIVDGRDQTIEILETLGVYLVRRVFSRAIKDYLISQLSEPVSFRLGRKNTKKVCNLTSASSSSPPQFIKMVRDSYLPAGRDETYGKAPESAKAAIVSPLSKLTPEQTKLMGELRKIAEGWGLDEEQKAFMDEMCLFRYLSGLQWNMEQASKQLKETMEWRKTFRPQDIRLKDLEPIAKQGFLFHYGYDKQCRPVIYVLMGKDTAENTEENKKMKFKLFVYMMEKCIKRMPEGVHNIVWLVDLKDSSLSMSLVKEMKDTFVQLGNYYTERLARTLVLNAGWTISMIWSFVSNFLAKETVEKYVMVKGNDKTIAETFEKYIENDLLVKGFGNGTAEYKYDIAQLIKEEMEDEEELRKREQ</sequence>
<dbReference type="GeneID" id="68114332"/>
<dbReference type="RefSeq" id="XP_044558440.1">
    <property type="nucleotide sequence ID" value="XM_044710824.1"/>
</dbReference>
<dbReference type="CDD" id="cd00170">
    <property type="entry name" value="SEC14"/>
    <property type="match status" value="1"/>
</dbReference>
<reference evidence="2 3" key="1">
    <citation type="journal article" date="2019" name="Sci. Rep.">
        <title>Nanopore sequencing improves the draft genome of the human pathogenic amoeba Naegleria fowleri.</title>
        <authorList>
            <person name="Liechti N."/>
            <person name="Schurch N."/>
            <person name="Bruggmann R."/>
            <person name="Wittwer M."/>
        </authorList>
    </citation>
    <scope>NUCLEOTIDE SEQUENCE [LARGE SCALE GENOMIC DNA]</scope>
    <source>
        <strain evidence="2 3">ATCC 30894</strain>
    </source>
</reference>
<dbReference type="VEuPathDB" id="AmoebaDB:NfTy_008880"/>
<accession>A0A6A5B8K0</accession>